<proteinExistence type="predicted"/>
<reference evidence="1 2" key="1">
    <citation type="submission" date="2019-07" db="EMBL/GenBank/DDBJ databases">
        <title>Genomic Encyclopedia of Type Strains, Phase IV (KMG-IV): sequencing the most valuable type-strain genomes for metagenomic binning, comparative biology and taxonomic classification.</title>
        <authorList>
            <person name="Goeker M."/>
        </authorList>
    </citation>
    <scope>NUCLEOTIDE SEQUENCE [LARGE SCALE GENOMIC DNA]</scope>
    <source>
        <strain evidence="1 2">DSM 18961</strain>
    </source>
</reference>
<dbReference type="Proteomes" id="UP000323136">
    <property type="component" value="Unassembled WGS sequence"/>
</dbReference>
<dbReference type="AlphaFoldDB" id="A0A5S5DV60"/>
<protein>
    <submittedName>
        <fullName evidence="1">Uncharacterized protein DUF4837</fullName>
    </submittedName>
</protein>
<sequence length="346" mass="39435">MEQFLINYSTTKTIKTTMKNLLTLLALTFFIVSCKNNKKTDFVLPTSSGNTNKILVVMKSNQWLGKSGDEIRTVFGEHQVGLPQPETLLSVSQVDPSGFKTFMRNDKAILIMQEGDKEQISVTKNKYAAPQTIVLATAKNEEGFVNLIRNRGKEIIKIFKDEDIKFIQNIFKKERLNDELFKTLENIGVSFDIPERYCLVDDTGDFLWLRQHLKSGIARGDGSNNIIVYSVPLEDETKVADNITAVRDTIGKKYIPGSKEGMYMITEKAYTPYTYDAEIDGKKAFETRGKWEVKNDFMAGPFINYTVIDKKNNRLVVFEGFTYAPSINKRDFIFELEAIAKSMKIK</sequence>
<dbReference type="InterPro" id="IPR032286">
    <property type="entry name" value="DUF4837"/>
</dbReference>
<dbReference type="Pfam" id="PF16125">
    <property type="entry name" value="DUF4837"/>
    <property type="match status" value="1"/>
</dbReference>
<evidence type="ECO:0000313" key="1">
    <source>
        <dbReference type="EMBL" id="TYP99735.1"/>
    </source>
</evidence>
<comment type="caution">
    <text evidence="1">The sequence shown here is derived from an EMBL/GenBank/DDBJ whole genome shotgun (WGS) entry which is preliminary data.</text>
</comment>
<dbReference type="EMBL" id="VNIA01000001">
    <property type="protein sequence ID" value="TYP99735.1"/>
    <property type="molecule type" value="Genomic_DNA"/>
</dbReference>
<gene>
    <name evidence="1" type="ORF">C7447_101339</name>
</gene>
<organism evidence="1 2">
    <name type="scientific">Tenacibaculum adriaticum</name>
    <dbReference type="NCBI Taxonomy" id="413713"/>
    <lineage>
        <taxon>Bacteria</taxon>
        <taxon>Pseudomonadati</taxon>
        <taxon>Bacteroidota</taxon>
        <taxon>Flavobacteriia</taxon>
        <taxon>Flavobacteriales</taxon>
        <taxon>Flavobacteriaceae</taxon>
        <taxon>Tenacibaculum</taxon>
    </lineage>
</organism>
<accession>A0A5S5DV60</accession>
<evidence type="ECO:0000313" key="2">
    <source>
        <dbReference type="Proteomes" id="UP000323136"/>
    </source>
</evidence>
<keyword evidence="2" id="KW-1185">Reference proteome</keyword>
<name>A0A5S5DV60_9FLAO</name>